<reference evidence="4" key="1">
    <citation type="journal article" date="2019" name="Int. J. Syst. Evol. Microbiol.">
        <title>The Global Catalogue of Microorganisms (GCM) 10K type strain sequencing project: providing services to taxonomists for standard genome sequencing and annotation.</title>
        <authorList>
            <consortium name="The Broad Institute Genomics Platform"/>
            <consortium name="The Broad Institute Genome Sequencing Center for Infectious Disease"/>
            <person name="Wu L."/>
            <person name="Ma J."/>
        </authorList>
    </citation>
    <scope>NUCLEOTIDE SEQUENCE [LARGE SCALE GENOMIC DNA]</scope>
    <source>
        <strain evidence="4">JCM 17190</strain>
    </source>
</reference>
<evidence type="ECO:0000313" key="3">
    <source>
        <dbReference type="EMBL" id="GAA3868204.1"/>
    </source>
</evidence>
<feature type="domain" description="Ricin B lectin" evidence="2">
    <location>
        <begin position="88"/>
        <end position="169"/>
    </location>
</feature>
<dbReference type="Gene3D" id="2.80.10.50">
    <property type="match status" value="1"/>
</dbReference>
<sequence>MLRLATSAALLLTASVAHAETVEIYVVDLLDNTQNGYCIDISGGQGAQADPSDGLQGHTCYSPSGEIFVDQGFDSDRFAEGVLYMPEFDVCAEVAGMDAGSAVELAECDGSAEQTFAFSGAGTITPASAADMCLTLGDDTRTGRSDTNQIKALSLEVCSEDRAAFQTWSNRTADN</sequence>
<evidence type="ECO:0000259" key="2">
    <source>
        <dbReference type="Pfam" id="PF00652"/>
    </source>
</evidence>
<name>A0ABP7K971_9RHOB</name>
<dbReference type="Pfam" id="PF00652">
    <property type="entry name" value="Ricin_B_lectin"/>
    <property type="match status" value="1"/>
</dbReference>
<proteinExistence type="predicted"/>
<dbReference type="Proteomes" id="UP001399917">
    <property type="component" value="Unassembled WGS sequence"/>
</dbReference>
<feature type="chain" id="PRO_5047279692" description="Ricin B lectin domain-containing protein" evidence="1">
    <location>
        <begin position="20"/>
        <end position="175"/>
    </location>
</feature>
<dbReference type="PROSITE" id="PS50231">
    <property type="entry name" value="RICIN_B_LECTIN"/>
    <property type="match status" value="1"/>
</dbReference>
<dbReference type="SUPFAM" id="SSF50370">
    <property type="entry name" value="Ricin B-like lectins"/>
    <property type="match status" value="1"/>
</dbReference>
<gene>
    <name evidence="3" type="ORF">GCM10022404_17860</name>
</gene>
<keyword evidence="4" id="KW-1185">Reference proteome</keyword>
<dbReference type="RefSeq" id="WP_344846489.1">
    <property type="nucleotide sequence ID" value="NZ_BAABDF010000007.1"/>
</dbReference>
<dbReference type="InterPro" id="IPR000772">
    <property type="entry name" value="Ricin_B_lectin"/>
</dbReference>
<feature type="signal peptide" evidence="1">
    <location>
        <begin position="1"/>
        <end position="19"/>
    </location>
</feature>
<comment type="caution">
    <text evidence="3">The sequence shown here is derived from an EMBL/GenBank/DDBJ whole genome shotgun (WGS) entry which is preliminary data.</text>
</comment>
<evidence type="ECO:0000313" key="4">
    <source>
        <dbReference type="Proteomes" id="UP001399917"/>
    </source>
</evidence>
<organism evidence="3 4">
    <name type="scientific">Celeribacter arenosi</name>
    <dbReference type="NCBI Taxonomy" id="792649"/>
    <lineage>
        <taxon>Bacteria</taxon>
        <taxon>Pseudomonadati</taxon>
        <taxon>Pseudomonadota</taxon>
        <taxon>Alphaproteobacteria</taxon>
        <taxon>Rhodobacterales</taxon>
        <taxon>Roseobacteraceae</taxon>
        <taxon>Celeribacter</taxon>
    </lineage>
</organism>
<keyword evidence="1" id="KW-0732">Signal</keyword>
<accession>A0ABP7K971</accession>
<dbReference type="InterPro" id="IPR035992">
    <property type="entry name" value="Ricin_B-like_lectins"/>
</dbReference>
<dbReference type="EMBL" id="BAABDF010000007">
    <property type="protein sequence ID" value="GAA3868204.1"/>
    <property type="molecule type" value="Genomic_DNA"/>
</dbReference>
<protein>
    <recommendedName>
        <fullName evidence="2">Ricin B lectin domain-containing protein</fullName>
    </recommendedName>
</protein>
<evidence type="ECO:0000256" key="1">
    <source>
        <dbReference type="SAM" id="SignalP"/>
    </source>
</evidence>